<accession>A0A239BE23</accession>
<gene>
    <name evidence="1" type="ORF">SAMN05446037_1003159</name>
</gene>
<dbReference type="OrthoDB" id="9865786at2"/>
<evidence type="ECO:0000313" key="1">
    <source>
        <dbReference type="EMBL" id="SNS05344.1"/>
    </source>
</evidence>
<dbReference type="EMBL" id="FZOJ01000003">
    <property type="protein sequence ID" value="SNS05344.1"/>
    <property type="molecule type" value="Genomic_DNA"/>
</dbReference>
<dbReference type="RefSeq" id="WP_089281643.1">
    <property type="nucleotide sequence ID" value="NZ_FZOJ01000003.1"/>
</dbReference>
<evidence type="ECO:0008006" key="3">
    <source>
        <dbReference type="Google" id="ProtNLM"/>
    </source>
</evidence>
<keyword evidence="2" id="KW-1185">Reference proteome</keyword>
<dbReference type="InterPro" id="IPR046142">
    <property type="entry name" value="DUF6144"/>
</dbReference>
<evidence type="ECO:0000313" key="2">
    <source>
        <dbReference type="Proteomes" id="UP000198304"/>
    </source>
</evidence>
<reference evidence="1 2" key="1">
    <citation type="submission" date="2017-06" db="EMBL/GenBank/DDBJ databases">
        <authorList>
            <person name="Kim H.J."/>
            <person name="Triplett B.A."/>
        </authorList>
    </citation>
    <scope>NUCLEOTIDE SEQUENCE [LARGE SCALE GENOMIC DNA]</scope>
    <source>
        <strain evidence="1 2">SCA</strain>
    </source>
</reference>
<dbReference type="AlphaFoldDB" id="A0A239BE23"/>
<organism evidence="1 2">
    <name type="scientific">Anaerovirgula multivorans</name>
    <dbReference type="NCBI Taxonomy" id="312168"/>
    <lineage>
        <taxon>Bacteria</taxon>
        <taxon>Bacillati</taxon>
        <taxon>Bacillota</taxon>
        <taxon>Clostridia</taxon>
        <taxon>Peptostreptococcales</taxon>
        <taxon>Natronincolaceae</taxon>
        <taxon>Anaerovirgula</taxon>
    </lineage>
</organism>
<proteinExistence type="predicted"/>
<dbReference type="Pfam" id="PF19641">
    <property type="entry name" value="DUF6144"/>
    <property type="match status" value="1"/>
</dbReference>
<sequence length="178" mass="20523">MEFIKRLKKSLDNYVGKEIRKEVLARYKEINGSTSPEIKAKFAKTVMERMENSIDKDICIKIREDCACKPQKALEQAKRLYEKHPKLDEFLIELQKIGIAGKRLELFNNKIYGLFGLGKCVCNMVKGAKEEIPILYCHCCKGHIKWLYEEVLEKSLEVELTETIISGGEECGYTVIIK</sequence>
<dbReference type="Proteomes" id="UP000198304">
    <property type="component" value="Unassembled WGS sequence"/>
</dbReference>
<protein>
    <recommendedName>
        <fullName evidence="3">L-2-amino-thiazoline-4-carboxylic acid hydrolase</fullName>
    </recommendedName>
</protein>
<name>A0A239BE23_9FIRM</name>